<proteinExistence type="predicted"/>
<evidence type="ECO:0008006" key="3">
    <source>
        <dbReference type="Google" id="ProtNLM"/>
    </source>
</evidence>
<dbReference type="RefSeq" id="WP_091094678.1">
    <property type="nucleotide sequence ID" value="NZ_FMHZ01000002.1"/>
</dbReference>
<dbReference type="AlphaFoldDB" id="A0A1C6TRH0"/>
<dbReference type="EMBL" id="FMHZ01000002">
    <property type="protein sequence ID" value="SCL44406.1"/>
    <property type="molecule type" value="Genomic_DNA"/>
</dbReference>
<organism evidence="1 2">
    <name type="scientific">Micromonospora citrea</name>
    <dbReference type="NCBI Taxonomy" id="47855"/>
    <lineage>
        <taxon>Bacteria</taxon>
        <taxon>Bacillati</taxon>
        <taxon>Actinomycetota</taxon>
        <taxon>Actinomycetes</taxon>
        <taxon>Micromonosporales</taxon>
        <taxon>Micromonosporaceae</taxon>
        <taxon>Micromonospora</taxon>
    </lineage>
</organism>
<protein>
    <recommendedName>
        <fullName evidence="3">PknH-like extracellular domain-containing protein</fullName>
    </recommendedName>
</protein>
<name>A0A1C6TRH0_9ACTN</name>
<evidence type="ECO:0000313" key="1">
    <source>
        <dbReference type="EMBL" id="SCL44406.1"/>
    </source>
</evidence>
<keyword evidence="2" id="KW-1185">Reference proteome</keyword>
<dbReference type="OrthoDB" id="9979144at2"/>
<dbReference type="Proteomes" id="UP000199001">
    <property type="component" value="Unassembled WGS sequence"/>
</dbReference>
<gene>
    <name evidence="1" type="ORF">GA0070606_0276</name>
</gene>
<sequence length="281" mass="29621">MLTNRRALGAAGAVLLLVAAALIAVGANHRVTESERVALAAATAARAVPALSEDGLREVLLPKTDHPEGTELVEMSLTDASRMFAPDPQVTVEPVACLGSLQLAVGEQGAAGVGWIQVGSRRGSEKGAANRFTATVAQLPDGLDLARLREVAGTCTSGTMTWESQKIRATIQLTEVPVPELEGATTYGLQSTITFTGLTQQQFDQLVADSCRAEAAAAVVAAGWTCDEDVRAAATDGDHTIEQYQLYVARGNHYLEICEPDLAVAISMSKTLHDRLRSVVK</sequence>
<reference evidence="2" key="1">
    <citation type="submission" date="2016-06" db="EMBL/GenBank/DDBJ databases">
        <authorList>
            <person name="Varghese N."/>
            <person name="Submissions Spin"/>
        </authorList>
    </citation>
    <scope>NUCLEOTIDE SEQUENCE [LARGE SCALE GENOMIC DNA]</scope>
    <source>
        <strain evidence="2">DSM 43903</strain>
    </source>
</reference>
<accession>A0A1C6TRH0</accession>
<evidence type="ECO:0000313" key="2">
    <source>
        <dbReference type="Proteomes" id="UP000199001"/>
    </source>
</evidence>